<dbReference type="EMBL" id="JBBPBM010000060">
    <property type="protein sequence ID" value="KAK8516148.1"/>
    <property type="molecule type" value="Genomic_DNA"/>
</dbReference>
<evidence type="ECO:0008006" key="3">
    <source>
        <dbReference type="Google" id="ProtNLM"/>
    </source>
</evidence>
<gene>
    <name evidence="1" type="ORF">V6N12_013555</name>
</gene>
<organism evidence="1 2">
    <name type="scientific">Hibiscus sabdariffa</name>
    <name type="common">roselle</name>
    <dbReference type="NCBI Taxonomy" id="183260"/>
    <lineage>
        <taxon>Eukaryota</taxon>
        <taxon>Viridiplantae</taxon>
        <taxon>Streptophyta</taxon>
        <taxon>Embryophyta</taxon>
        <taxon>Tracheophyta</taxon>
        <taxon>Spermatophyta</taxon>
        <taxon>Magnoliopsida</taxon>
        <taxon>eudicotyledons</taxon>
        <taxon>Gunneridae</taxon>
        <taxon>Pentapetalae</taxon>
        <taxon>rosids</taxon>
        <taxon>malvids</taxon>
        <taxon>Malvales</taxon>
        <taxon>Malvaceae</taxon>
        <taxon>Malvoideae</taxon>
        <taxon>Hibiscus</taxon>
    </lineage>
</organism>
<dbReference type="Proteomes" id="UP001472677">
    <property type="component" value="Unassembled WGS sequence"/>
</dbReference>
<name>A0ABR2CAG8_9ROSI</name>
<sequence length="85" mass="9648">MFIVNVSLLSEVVGCGWFLCSTDGTIMVLFFDSLHDLGRDYAKFVMMKLAVDFFIEVGWVGVMELVLETNSQVVLNWIENPIAWP</sequence>
<keyword evidence="2" id="KW-1185">Reference proteome</keyword>
<reference evidence="1 2" key="1">
    <citation type="journal article" date="2024" name="G3 (Bethesda)">
        <title>Genome assembly of Hibiscus sabdariffa L. provides insights into metabolisms of medicinal natural products.</title>
        <authorList>
            <person name="Kim T."/>
        </authorList>
    </citation>
    <scope>NUCLEOTIDE SEQUENCE [LARGE SCALE GENOMIC DNA]</scope>
    <source>
        <strain evidence="1">TK-2024</strain>
        <tissue evidence="1">Old leaves</tissue>
    </source>
</reference>
<protein>
    <recommendedName>
        <fullName evidence="3">RNase H type-1 domain-containing protein</fullName>
    </recommendedName>
</protein>
<evidence type="ECO:0000313" key="1">
    <source>
        <dbReference type="EMBL" id="KAK8516148.1"/>
    </source>
</evidence>
<evidence type="ECO:0000313" key="2">
    <source>
        <dbReference type="Proteomes" id="UP001472677"/>
    </source>
</evidence>
<comment type="caution">
    <text evidence="1">The sequence shown here is derived from an EMBL/GenBank/DDBJ whole genome shotgun (WGS) entry which is preliminary data.</text>
</comment>
<proteinExistence type="predicted"/>
<accession>A0ABR2CAG8</accession>